<name>B8D3C0_DESA1</name>
<dbReference type="HOGENOM" id="CLU_3302574_0_0_2"/>
<dbReference type="EMBL" id="CP001140">
    <property type="protein sequence ID" value="ACL10391.1"/>
    <property type="molecule type" value="Genomic_DNA"/>
</dbReference>
<dbReference type="STRING" id="490899.DKAM_0062"/>
<dbReference type="Proteomes" id="UP000006903">
    <property type="component" value="Chromosome"/>
</dbReference>
<accession>B8D3C0</accession>
<evidence type="ECO:0000313" key="2">
    <source>
        <dbReference type="Proteomes" id="UP000006903"/>
    </source>
</evidence>
<organism evidence="1 2">
    <name type="scientific">Desulfurococcus amylolyticus (strain DSM 18924 / JCM 16383 / VKM B-2413 / 1221n)</name>
    <name type="common">Desulfurococcus kamchatkensis</name>
    <dbReference type="NCBI Taxonomy" id="490899"/>
    <lineage>
        <taxon>Archaea</taxon>
        <taxon>Thermoproteota</taxon>
        <taxon>Thermoprotei</taxon>
        <taxon>Desulfurococcales</taxon>
        <taxon>Desulfurococcaceae</taxon>
        <taxon>Desulfurococcus</taxon>
    </lineage>
</organism>
<dbReference type="AlphaFoldDB" id="B8D3C0"/>
<evidence type="ECO:0000313" key="1">
    <source>
        <dbReference type="EMBL" id="ACL10391.1"/>
    </source>
</evidence>
<dbReference type="KEGG" id="dka:DKAM_0062"/>
<proteinExistence type="predicted"/>
<protein>
    <submittedName>
        <fullName evidence="1">Uncharacterized protein</fullName>
    </submittedName>
</protein>
<sequence>MDNTAEKVWQERELVGNLVNSICKRISFPDQWTTPVSWL</sequence>
<reference evidence="1 2" key="1">
    <citation type="journal article" date="2009" name="J. Bacteriol.">
        <title>Complete genome sequence of the anaerobic, protein-degrading hyperthermophilic crenarchaeon Desulfurococcus kamchatkensis.</title>
        <authorList>
            <person name="Ravin N.V."/>
            <person name="Mardanov A.V."/>
            <person name="Beletsky A.V."/>
            <person name="Kublanov I.V."/>
            <person name="Kolganova T.V."/>
            <person name="Lebedinsky A.V."/>
            <person name="Chernyh N.A."/>
            <person name="Bonch-Osmolovskaya E.A."/>
            <person name="Skryabin K.G."/>
        </authorList>
    </citation>
    <scope>NUCLEOTIDE SEQUENCE [LARGE SCALE GENOMIC DNA]</scope>
    <source>
        <strain evidence="2">DSM 18924 / JCM 16383 / VKM B-2413 / 1221n</strain>
    </source>
</reference>
<gene>
    <name evidence="1" type="ordered locus">DKAM_0062</name>
</gene>